<organism evidence="2 3">
    <name type="scientific">Nephila pilipes</name>
    <name type="common">Giant wood spider</name>
    <name type="synonym">Nephila maculata</name>
    <dbReference type="NCBI Taxonomy" id="299642"/>
    <lineage>
        <taxon>Eukaryota</taxon>
        <taxon>Metazoa</taxon>
        <taxon>Ecdysozoa</taxon>
        <taxon>Arthropoda</taxon>
        <taxon>Chelicerata</taxon>
        <taxon>Arachnida</taxon>
        <taxon>Araneae</taxon>
        <taxon>Araneomorphae</taxon>
        <taxon>Entelegynae</taxon>
        <taxon>Araneoidea</taxon>
        <taxon>Nephilidae</taxon>
        <taxon>Nephila</taxon>
    </lineage>
</organism>
<accession>A0A8X6MUK8</accession>
<gene>
    <name evidence="2" type="ORF">NPIL_325171</name>
</gene>
<proteinExistence type="predicted"/>
<sequence length="85" mass="9795">MADVLIRCTNNRGHWLPRPARTQEGLPAYPRFITTRHQWPSLQVPGLRPSKGQLREGPRLLHNKHGSSEWRHKKFPFTCGVCASQ</sequence>
<protein>
    <submittedName>
        <fullName evidence="2">Uncharacterized protein</fullName>
    </submittedName>
</protein>
<feature type="region of interest" description="Disordered" evidence="1">
    <location>
        <begin position="42"/>
        <end position="67"/>
    </location>
</feature>
<reference evidence="2" key="1">
    <citation type="submission" date="2020-08" db="EMBL/GenBank/DDBJ databases">
        <title>Multicomponent nature underlies the extraordinary mechanical properties of spider dragline silk.</title>
        <authorList>
            <person name="Kono N."/>
            <person name="Nakamura H."/>
            <person name="Mori M."/>
            <person name="Yoshida Y."/>
            <person name="Ohtoshi R."/>
            <person name="Malay A.D."/>
            <person name="Moran D.A.P."/>
            <person name="Tomita M."/>
            <person name="Numata K."/>
            <person name="Arakawa K."/>
        </authorList>
    </citation>
    <scope>NUCLEOTIDE SEQUENCE</scope>
</reference>
<dbReference type="EMBL" id="BMAW01051129">
    <property type="protein sequence ID" value="GFS78738.1"/>
    <property type="molecule type" value="Genomic_DNA"/>
</dbReference>
<dbReference type="Proteomes" id="UP000887013">
    <property type="component" value="Unassembled WGS sequence"/>
</dbReference>
<comment type="caution">
    <text evidence="2">The sequence shown here is derived from an EMBL/GenBank/DDBJ whole genome shotgun (WGS) entry which is preliminary data.</text>
</comment>
<dbReference type="AlphaFoldDB" id="A0A8X6MUK8"/>
<name>A0A8X6MUK8_NEPPI</name>
<evidence type="ECO:0000313" key="3">
    <source>
        <dbReference type="Proteomes" id="UP000887013"/>
    </source>
</evidence>
<keyword evidence="3" id="KW-1185">Reference proteome</keyword>
<evidence type="ECO:0000313" key="2">
    <source>
        <dbReference type="EMBL" id="GFS78738.1"/>
    </source>
</evidence>
<evidence type="ECO:0000256" key="1">
    <source>
        <dbReference type="SAM" id="MobiDB-lite"/>
    </source>
</evidence>